<feature type="domain" description="Protein FecR C-terminal" evidence="3">
    <location>
        <begin position="276"/>
        <end position="344"/>
    </location>
</feature>
<dbReference type="Gene3D" id="3.55.50.30">
    <property type="match status" value="1"/>
</dbReference>
<gene>
    <name evidence="4" type="ORF">ADIS_0883</name>
</gene>
<dbReference type="Proteomes" id="UP000013909">
    <property type="component" value="Unassembled WGS sequence"/>
</dbReference>
<dbReference type="STRING" id="1232681.ADIS_0883"/>
<evidence type="ECO:0000256" key="1">
    <source>
        <dbReference type="SAM" id="Phobius"/>
    </source>
</evidence>
<comment type="caution">
    <text evidence="4">The sequence shown here is derived from an EMBL/GenBank/DDBJ whole genome shotgun (WGS) entry which is preliminary data.</text>
</comment>
<accession>R7ZWZ0</accession>
<evidence type="ECO:0000313" key="4">
    <source>
        <dbReference type="EMBL" id="EON78533.1"/>
    </source>
</evidence>
<dbReference type="PIRSF" id="PIRSF018266">
    <property type="entry name" value="FecR"/>
    <property type="match status" value="1"/>
</dbReference>
<feature type="domain" description="FecR protein" evidence="2">
    <location>
        <begin position="150"/>
        <end position="234"/>
    </location>
</feature>
<dbReference type="OrthoDB" id="1099916at2"/>
<proteinExistence type="predicted"/>
<dbReference type="Pfam" id="PF16344">
    <property type="entry name" value="FecR_C"/>
    <property type="match status" value="1"/>
</dbReference>
<dbReference type="PANTHER" id="PTHR30273">
    <property type="entry name" value="PERIPLASMIC SIGNAL SENSOR AND SIGMA FACTOR ACTIVATOR FECR-RELATED"/>
    <property type="match status" value="1"/>
</dbReference>
<dbReference type="PANTHER" id="PTHR30273:SF2">
    <property type="entry name" value="PROTEIN FECR"/>
    <property type="match status" value="1"/>
</dbReference>
<dbReference type="EMBL" id="AQHR01000029">
    <property type="protein sequence ID" value="EON78533.1"/>
    <property type="molecule type" value="Genomic_DNA"/>
</dbReference>
<dbReference type="AlphaFoldDB" id="R7ZWZ0"/>
<keyword evidence="1" id="KW-0812">Transmembrane</keyword>
<dbReference type="InterPro" id="IPR012373">
    <property type="entry name" value="Ferrdict_sens_TM"/>
</dbReference>
<name>R7ZWZ0_9BACT</name>
<dbReference type="Gene3D" id="2.60.120.1440">
    <property type="match status" value="1"/>
</dbReference>
<feature type="transmembrane region" description="Helical" evidence="1">
    <location>
        <begin position="105"/>
        <end position="123"/>
    </location>
</feature>
<evidence type="ECO:0000313" key="5">
    <source>
        <dbReference type="Proteomes" id="UP000013909"/>
    </source>
</evidence>
<dbReference type="InterPro" id="IPR032508">
    <property type="entry name" value="FecR_C"/>
</dbReference>
<dbReference type="Pfam" id="PF04773">
    <property type="entry name" value="FecR"/>
    <property type="match status" value="1"/>
</dbReference>
<sequence>MRYRDYKLEHFLADEFFIQWVKNPDANNRHFWEKWLQEHPEKRATVLEAAQLIRAVKYRTHVVVSDSVYVEAFENILRASGHGLSTQGDLSGISQWFCFFTLRKLVAMLVLGFCAWMAFVHMIQQQQEVDHVVVEVPQVTKQNPYGIKSLITLTDGSKVHLNAGSSIAYPKEFGSEARVVRLTGEAFFEVEPEFERPFIVETGNARVEVLGTSFNVNQQDGGNISVALVTGKVRVKDESGSLVNLEPNEMLIMEQGGKLHKTGFDPLEVLGWKEKRLVFKKDSFESVKQKIERWYGVEVQVKGKSPQGWAYTGVYLDEMLENVLTGIFYTSGITYRIEGKKVTITNPR</sequence>
<keyword evidence="1" id="KW-1133">Transmembrane helix</keyword>
<evidence type="ECO:0000259" key="2">
    <source>
        <dbReference type="Pfam" id="PF04773"/>
    </source>
</evidence>
<reference evidence="4 5" key="1">
    <citation type="submission" date="2013-02" db="EMBL/GenBank/DDBJ databases">
        <title>A novel strain isolated from Lonar lake, Maharashtra, India.</title>
        <authorList>
            <person name="Singh A."/>
        </authorList>
    </citation>
    <scope>NUCLEOTIDE SEQUENCE [LARGE SCALE GENOMIC DNA]</scope>
    <source>
        <strain evidence="4 5">AK24</strain>
    </source>
</reference>
<protein>
    <submittedName>
        <fullName evidence="4">Anti-FecI sigma factor, FecR</fullName>
    </submittedName>
</protein>
<organism evidence="4 5">
    <name type="scientific">Lunatimonas lonarensis</name>
    <dbReference type="NCBI Taxonomy" id="1232681"/>
    <lineage>
        <taxon>Bacteria</taxon>
        <taxon>Pseudomonadati</taxon>
        <taxon>Bacteroidota</taxon>
        <taxon>Cytophagia</taxon>
        <taxon>Cytophagales</taxon>
        <taxon>Cyclobacteriaceae</taxon>
    </lineage>
</organism>
<dbReference type="GO" id="GO:0016989">
    <property type="term" value="F:sigma factor antagonist activity"/>
    <property type="evidence" value="ECO:0007669"/>
    <property type="project" value="TreeGrafter"/>
</dbReference>
<dbReference type="InterPro" id="IPR006860">
    <property type="entry name" value="FecR"/>
</dbReference>
<evidence type="ECO:0000259" key="3">
    <source>
        <dbReference type="Pfam" id="PF16344"/>
    </source>
</evidence>
<keyword evidence="1" id="KW-0472">Membrane</keyword>
<dbReference type="RefSeq" id="WP_010853031.1">
    <property type="nucleotide sequence ID" value="NZ_AQHR01000029.1"/>
</dbReference>
<keyword evidence="5" id="KW-1185">Reference proteome</keyword>